<dbReference type="STRING" id="22663.A0A2I0LFT2"/>
<proteinExistence type="predicted"/>
<protein>
    <submittedName>
        <fullName evidence="1">Uncharacterized protein</fullName>
    </submittedName>
</protein>
<comment type="caution">
    <text evidence="1">The sequence shown here is derived from an EMBL/GenBank/DDBJ whole genome shotgun (WGS) entry which is preliminary data.</text>
</comment>
<evidence type="ECO:0000313" key="2">
    <source>
        <dbReference type="Proteomes" id="UP000233551"/>
    </source>
</evidence>
<dbReference type="SUPFAM" id="SSF53756">
    <property type="entry name" value="UDP-Glycosyltransferase/glycogen phosphorylase"/>
    <property type="match status" value="1"/>
</dbReference>
<dbReference type="Proteomes" id="UP000233551">
    <property type="component" value="Unassembled WGS sequence"/>
</dbReference>
<sequence>MAMLIIAHASRTNSRKDPETAVDRLSIWKERGWSPAGTRGSVLEGGAEVSLRRAVEAAVGSPISCMTSDAFLWLVGDLAEERGLPWVAIRTGGCRSALAFAETDLILSTFGTGTGTCIMLILFGNRNSPFPRMLHSMGNTLHRATAVAVNCFEEAEPVVTKYLGSKIPKYLSIGPLGLASPPPFSDPNGCIPWLDHREPSPSQMS</sequence>
<keyword evidence="2" id="KW-1185">Reference proteome</keyword>
<dbReference type="AlphaFoldDB" id="A0A2I0LFT2"/>
<gene>
    <name evidence="1" type="ORF">CRG98_000023</name>
</gene>
<accession>A0A2I0LFT2</accession>
<evidence type="ECO:0000313" key="1">
    <source>
        <dbReference type="EMBL" id="PKI79548.1"/>
    </source>
</evidence>
<name>A0A2I0LFT2_PUNGR</name>
<dbReference type="Gene3D" id="3.40.50.2000">
    <property type="entry name" value="Glycogen Phosphorylase B"/>
    <property type="match status" value="1"/>
</dbReference>
<reference evidence="1 2" key="1">
    <citation type="submission" date="2017-11" db="EMBL/GenBank/DDBJ databases">
        <title>De-novo sequencing of pomegranate (Punica granatum L.) genome.</title>
        <authorList>
            <person name="Akparov Z."/>
            <person name="Amiraslanov A."/>
            <person name="Hajiyeva S."/>
            <person name="Abbasov M."/>
            <person name="Kaur K."/>
            <person name="Hamwieh A."/>
            <person name="Solovyev V."/>
            <person name="Salamov A."/>
            <person name="Braich B."/>
            <person name="Kosarev P."/>
            <person name="Mahmoud A."/>
            <person name="Hajiyev E."/>
            <person name="Babayeva S."/>
            <person name="Izzatullayeva V."/>
            <person name="Mammadov A."/>
            <person name="Mammadov A."/>
            <person name="Sharifova S."/>
            <person name="Ojaghi J."/>
            <person name="Eynullazada K."/>
            <person name="Bayramov B."/>
            <person name="Abdulazimova A."/>
            <person name="Shahmuradov I."/>
        </authorList>
    </citation>
    <scope>NUCLEOTIDE SEQUENCE [LARGE SCALE GENOMIC DNA]</scope>
    <source>
        <strain evidence="2">cv. AG2017</strain>
        <tissue evidence="1">Leaf</tissue>
    </source>
</reference>
<dbReference type="EMBL" id="PGOL01000001">
    <property type="protein sequence ID" value="PKI79548.1"/>
    <property type="molecule type" value="Genomic_DNA"/>
</dbReference>
<organism evidence="1 2">
    <name type="scientific">Punica granatum</name>
    <name type="common">Pomegranate</name>
    <dbReference type="NCBI Taxonomy" id="22663"/>
    <lineage>
        <taxon>Eukaryota</taxon>
        <taxon>Viridiplantae</taxon>
        <taxon>Streptophyta</taxon>
        <taxon>Embryophyta</taxon>
        <taxon>Tracheophyta</taxon>
        <taxon>Spermatophyta</taxon>
        <taxon>Magnoliopsida</taxon>
        <taxon>eudicotyledons</taxon>
        <taxon>Gunneridae</taxon>
        <taxon>Pentapetalae</taxon>
        <taxon>rosids</taxon>
        <taxon>malvids</taxon>
        <taxon>Myrtales</taxon>
        <taxon>Lythraceae</taxon>
        <taxon>Punica</taxon>
    </lineage>
</organism>